<organism evidence="1 2">
    <name type="scientific">Dehalobacter restrictus</name>
    <dbReference type="NCBI Taxonomy" id="55583"/>
    <lineage>
        <taxon>Bacteria</taxon>
        <taxon>Bacillati</taxon>
        <taxon>Bacillota</taxon>
        <taxon>Clostridia</taxon>
        <taxon>Eubacteriales</taxon>
        <taxon>Desulfitobacteriaceae</taxon>
        <taxon>Dehalobacter</taxon>
    </lineage>
</organism>
<sequence>MGVNLDPDSASVQMAACAVAEAWQTNEQGGDVVSQSVGPWSKSFQKETKSDADRLYEAAQLYLPNVRRVRWC</sequence>
<name>A0A857DMK4_9FIRM</name>
<protein>
    <submittedName>
        <fullName evidence="1">Uncharacterized protein</fullName>
    </submittedName>
</protein>
<dbReference type="AlphaFoldDB" id="A0A857DMK4"/>
<accession>A0A857DMK4</accession>
<dbReference type="Proteomes" id="UP000430508">
    <property type="component" value="Chromosome"/>
</dbReference>
<proteinExistence type="predicted"/>
<dbReference type="RefSeq" id="WP_158208630.1">
    <property type="nucleotide sequence ID" value="NZ_CP046996.1"/>
</dbReference>
<reference evidence="1 2" key="1">
    <citation type="submission" date="2019-12" db="EMBL/GenBank/DDBJ databases">
        <title>Sequence classification of anaerobic respiratory reductive dehalogenases: First we see many, then we see few.</title>
        <authorList>
            <person name="Molenda O."/>
            <person name="Puentes Jacome L.A."/>
            <person name="Cao X."/>
            <person name="Nesbo C.L."/>
            <person name="Tang S."/>
            <person name="Morson N."/>
            <person name="Patron J."/>
            <person name="Lomheim L."/>
            <person name="Wishart D.S."/>
            <person name="Edwards E.A."/>
        </authorList>
    </citation>
    <scope>NUCLEOTIDE SEQUENCE [LARGE SCALE GENOMIC DNA]</scope>
    <source>
        <strain evidence="1 2">12DCA</strain>
    </source>
</reference>
<gene>
    <name evidence="1" type="ORF">GQ588_13985</name>
</gene>
<evidence type="ECO:0000313" key="2">
    <source>
        <dbReference type="Proteomes" id="UP000430508"/>
    </source>
</evidence>
<evidence type="ECO:0000313" key="1">
    <source>
        <dbReference type="EMBL" id="QHA01672.1"/>
    </source>
</evidence>
<dbReference type="EMBL" id="CP046996">
    <property type="protein sequence ID" value="QHA01672.1"/>
    <property type="molecule type" value="Genomic_DNA"/>
</dbReference>